<dbReference type="Proteomes" id="UP000799118">
    <property type="component" value="Unassembled WGS sequence"/>
</dbReference>
<reference evidence="1" key="1">
    <citation type="journal article" date="2019" name="Environ. Microbiol.">
        <title>Fungal ecological strategies reflected in gene transcription - a case study of two litter decomposers.</title>
        <authorList>
            <person name="Barbi F."/>
            <person name="Kohler A."/>
            <person name="Barry K."/>
            <person name="Baskaran P."/>
            <person name="Daum C."/>
            <person name="Fauchery L."/>
            <person name="Ihrmark K."/>
            <person name="Kuo A."/>
            <person name="LaButti K."/>
            <person name="Lipzen A."/>
            <person name="Morin E."/>
            <person name="Grigoriev I.V."/>
            <person name="Henrissat B."/>
            <person name="Lindahl B."/>
            <person name="Martin F."/>
        </authorList>
    </citation>
    <scope>NUCLEOTIDE SEQUENCE</scope>
    <source>
        <strain evidence="1">JB14</strain>
    </source>
</reference>
<organism evidence="1 2">
    <name type="scientific">Gymnopus androsaceus JB14</name>
    <dbReference type="NCBI Taxonomy" id="1447944"/>
    <lineage>
        <taxon>Eukaryota</taxon>
        <taxon>Fungi</taxon>
        <taxon>Dikarya</taxon>
        <taxon>Basidiomycota</taxon>
        <taxon>Agaricomycotina</taxon>
        <taxon>Agaricomycetes</taxon>
        <taxon>Agaricomycetidae</taxon>
        <taxon>Agaricales</taxon>
        <taxon>Marasmiineae</taxon>
        <taxon>Omphalotaceae</taxon>
        <taxon>Gymnopus</taxon>
    </lineage>
</organism>
<accession>A0A6A4GKH2</accession>
<name>A0A6A4GKH2_9AGAR</name>
<evidence type="ECO:0008006" key="3">
    <source>
        <dbReference type="Google" id="ProtNLM"/>
    </source>
</evidence>
<gene>
    <name evidence="1" type="ORF">BT96DRAFT_839585</name>
</gene>
<dbReference type="EMBL" id="ML769900">
    <property type="protein sequence ID" value="KAE9386219.1"/>
    <property type="molecule type" value="Genomic_DNA"/>
</dbReference>
<protein>
    <recommendedName>
        <fullName evidence="3">Prolyl 4-hydroxylase alpha subunit Fe(2+) 2OG dioxygenase domain-containing protein</fullName>
    </recommendedName>
</protein>
<evidence type="ECO:0000313" key="1">
    <source>
        <dbReference type="EMBL" id="KAE9386219.1"/>
    </source>
</evidence>
<evidence type="ECO:0000313" key="2">
    <source>
        <dbReference type="Proteomes" id="UP000799118"/>
    </source>
</evidence>
<sequence>MESEHLFFTAFKVFRFLSRDSYALVDREGRVIGVLAGTLCDGKWDIHMNELEEVIRKARETMSFSKKQKEHFRGEFPSVSVGNSFGGGSKRPGTMAFYGKANRLILMSILATTGFQRLIGFTNCTLSLAFAANTFGLYRDDLNALFAAHPKLVRWFGNSVLAGCSFNMGPYTVTWPHTNKHNLAFGWCAITALGNFNPDRGGHLILWDLGLIIRFPPGSTILIPSALLTHSNIPISQGEVRYSIVQYSSSGIFRWLYNGLKSDKEFEETASPEQKRKRDDDRKARWGNGLRMFSLWNDICRCNSPK</sequence>
<dbReference type="Gene3D" id="3.60.130.30">
    <property type="match status" value="1"/>
</dbReference>
<keyword evidence="2" id="KW-1185">Reference proteome</keyword>
<proteinExistence type="predicted"/>
<dbReference type="AlphaFoldDB" id="A0A6A4GKH2"/>
<dbReference type="OrthoDB" id="3202607at2759"/>